<dbReference type="RefSeq" id="WP_150415755.1">
    <property type="nucleotide sequence ID" value="NZ_VYQF01000004.1"/>
</dbReference>
<feature type="chain" id="PRO_5023843979" evidence="8">
    <location>
        <begin position="34"/>
        <end position="1053"/>
    </location>
</feature>
<comment type="caution">
    <text evidence="10">The sequence shown here is derived from an EMBL/GenBank/DDBJ whole genome shotgun (WGS) entry which is preliminary data.</text>
</comment>
<evidence type="ECO:0000256" key="3">
    <source>
        <dbReference type="ARBA" id="ARBA00022452"/>
    </source>
</evidence>
<evidence type="ECO:0000256" key="8">
    <source>
        <dbReference type="SAM" id="SignalP"/>
    </source>
</evidence>
<dbReference type="AlphaFoldDB" id="A0A5J5IG21"/>
<keyword evidence="3 7" id="KW-1134">Transmembrane beta strand</keyword>
<keyword evidence="4 7" id="KW-0812">Transmembrane</keyword>
<evidence type="ECO:0000256" key="7">
    <source>
        <dbReference type="PROSITE-ProRule" id="PRU01360"/>
    </source>
</evidence>
<dbReference type="InterPro" id="IPR023996">
    <property type="entry name" value="TonB-dep_OMP_SusC/RagA"/>
</dbReference>
<evidence type="ECO:0000256" key="6">
    <source>
        <dbReference type="ARBA" id="ARBA00023237"/>
    </source>
</evidence>
<evidence type="ECO:0000256" key="2">
    <source>
        <dbReference type="ARBA" id="ARBA00022448"/>
    </source>
</evidence>
<dbReference type="SUPFAM" id="SSF49464">
    <property type="entry name" value="Carboxypeptidase regulatory domain-like"/>
    <property type="match status" value="1"/>
</dbReference>
<protein>
    <submittedName>
        <fullName evidence="10">TonB-dependent receptor</fullName>
    </submittedName>
</protein>
<dbReference type="Proteomes" id="UP000326903">
    <property type="component" value="Unassembled WGS sequence"/>
</dbReference>
<keyword evidence="6 7" id="KW-0998">Cell outer membrane</keyword>
<dbReference type="Pfam" id="PF07715">
    <property type="entry name" value="Plug"/>
    <property type="match status" value="1"/>
</dbReference>
<reference evidence="10 11" key="1">
    <citation type="submission" date="2019-09" db="EMBL/GenBank/DDBJ databases">
        <title>Draft genome sequence of Ginsengibacter sp. BR5-29.</title>
        <authorList>
            <person name="Im W.-T."/>
        </authorList>
    </citation>
    <scope>NUCLEOTIDE SEQUENCE [LARGE SCALE GENOMIC DNA]</scope>
    <source>
        <strain evidence="10 11">BR5-29</strain>
    </source>
</reference>
<evidence type="ECO:0000259" key="9">
    <source>
        <dbReference type="Pfam" id="PF07715"/>
    </source>
</evidence>
<evidence type="ECO:0000313" key="11">
    <source>
        <dbReference type="Proteomes" id="UP000326903"/>
    </source>
</evidence>
<dbReference type="PROSITE" id="PS52016">
    <property type="entry name" value="TONB_DEPENDENT_REC_3"/>
    <property type="match status" value="1"/>
</dbReference>
<dbReference type="Pfam" id="PF13715">
    <property type="entry name" value="CarbopepD_reg_2"/>
    <property type="match status" value="1"/>
</dbReference>
<dbReference type="NCBIfam" id="TIGR04057">
    <property type="entry name" value="SusC_RagA_signa"/>
    <property type="match status" value="1"/>
</dbReference>
<evidence type="ECO:0000256" key="5">
    <source>
        <dbReference type="ARBA" id="ARBA00023136"/>
    </source>
</evidence>
<sequence>MSIKTFHQGKKISTYFLSLIFLTASFIPSLVFAQAKTVTGKITGSDGAPIEGVSVQQKGEKTGTATDAGGNFSLSVTNPNASLVVSSLGYETQTIALSGRSNISVTLVGAAAKELEQVVVIGYGTASKRDLTGSIVTVSGKEVADKPNTNPIASLQSKVAGLSVVNNGTPGAAPDIRIRGTVSIGQVHPLYVVDGVFEDNIDYINPYDIESIEVLKDPSSLAIFGVKGATGVIAITTKRAKAGQTVVNFNTFYGFKTLTDKIKMANASQFKTLFDEENANNTISNPIDPSLTANTDWINAVIRTANTSTSNLSISGSTEKNKFYLGLGYTHDEGLIKHEQLERMQFNFSDEVKLNKSIKVGINLNGSRQHNPYDATSILDEARKLIPLVPGGTKPFRVQNPYGTDSMNVNLYSDVIGALQSAGIVNPLLELENTWNKTIGIEYRTVGSVYGEVNFLKYFTFRSTFYADMSNINTRNYSPLYDAYNPVTNVPFGYTFTTSLHEDDNTYRKFQGDHILTFKKSFGDHNLTVTAGFTTYYFGNFDRKVLVKQGTTATDLPIPNDPRFWYVNSGFGVVDPTIDPGKTYSAQNEYTTASGLGRILYNYKGKYFLNASLRNDASSQIPTKNRNQQFWALGGAWELSKENFMSNQHIFDNLKLKGSIGVLGNQSASYLDGTPINYPFYPNLNTGVNAVFGTNIYAASTPAYVANPNLKWETIEAQEVGIELSAFQNRLHFEGNYFNKKTKDLMTYVDRSTVGQPNELINGGSIKNWGEEFSATWNQNINKDFTVSVGGNITFLKNKVLSLSPDIPTGVLQVVRENNGEAISRTEPGHPIGSFYGYVVTGVFQTQAQINKSPSQANLGGNIIRPGDLMFKDLNGDNVIDSKDRTFIGNPTPDFTYGGNITLNYKGFNLSVDVGGVYGNEIYRVWGSLESPFQRVNYPEFKINRWHGPGTSNWDPLLSQADRSNYIGSTYNIEDGSYFRIRNIQLGYNFPGDLISKLKLKNLRLFVNTQNPKTWKNNLGYTAEFGGNATAFGYDAAGGAIPIVTTFGLNVTF</sequence>
<organism evidence="10 11">
    <name type="scientific">Ginsengibacter hankyongi</name>
    <dbReference type="NCBI Taxonomy" id="2607284"/>
    <lineage>
        <taxon>Bacteria</taxon>
        <taxon>Pseudomonadati</taxon>
        <taxon>Bacteroidota</taxon>
        <taxon>Chitinophagia</taxon>
        <taxon>Chitinophagales</taxon>
        <taxon>Chitinophagaceae</taxon>
        <taxon>Ginsengibacter</taxon>
    </lineage>
</organism>
<feature type="signal peptide" evidence="8">
    <location>
        <begin position="1"/>
        <end position="33"/>
    </location>
</feature>
<dbReference type="Gene3D" id="2.170.130.10">
    <property type="entry name" value="TonB-dependent receptor, plug domain"/>
    <property type="match status" value="1"/>
</dbReference>
<accession>A0A5J5IG21</accession>
<dbReference type="InterPro" id="IPR012910">
    <property type="entry name" value="Plug_dom"/>
</dbReference>
<feature type="domain" description="TonB-dependent receptor plug" evidence="9">
    <location>
        <begin position="128"/>
        <end position="232"/>
    </location>
</feature>
<comment type="similarity">
    <text evidence="7">Belongs to the TonB-dependent receptor family.</text>
</comment>
<dbReference type="Gene3D" id="2.60.40.1120">
    <property type="entry name" value="Carboxypeptidase-like, regulatory domain"/>
    <property type="match status" value="1"/>
</dbReference>
<dbReference type="InterPro" id="IPR037066">
    <property type="entry name" value="Plug_dom_sf"/>
</dbReference>
<evidence type="ECO:0000256" key="4">
    <source>
        <dbReference type="ARBA" id="ARBA00022692"/>
    </source>
</evidence>
<comment type="subcellular location">
    <subcellularLocation>
        <location evidence="1 7">Cell outer membrane</location>
        <topology evidence="1 7">Multi-pass membrane protein</topology>
    </subcellularLocation>
</comment>
<proteinExistence type="inferred from homology"/>
<keyword evidence="5 7" id="KW-0472">Membrane</keyword>
<dbReference type="SUPFAM" id="SSF56935">
    <property type="entry name" value="Porins"/>
    <property type="match status" value="1"/>
</dbReference>
<dbReference type="EMBL" id="VYQF01000004">
    <property type="protein sequence ID" value="KAA9038195.1"/>
    <property type="molecule type" value="Genomic_DNA"/>
</dbReference>
<dbReference type="NCBIfam" id="TIGR04056">
    <property type="entry name" value="OMP_RagA_SusC"/>
    <property type="match status" value="1"/>
</dbReference>
<evidence type="ECO:0000313" key="10">
    <source>
        <dbReference type="EMBL" id="KAA9038195.1"/>
    </source>
</evidence>
<keyword evidence="2 7" id="KW-0813">Transport</keyword>
<evidence type="ECO:0000256" key="1">
    <source>
        <dbReference type="ARBA" id="ARBA00004571"/>
    </source>
</evidence>
<keyword evidence="11" id="KW-1185">Reference proteome</keyword>
<dbReference type="InterPro" id="IPR023997">
    <property type="entry name" value="TonB-dep_OMP_SusC/RagA_CS"/>
</dbReference>
<dbReference type="GO" id="GO:0009279">
    <property type="term" value="C:cell outer membrane"/>
    <property type="evidence" value="ECO:0007669"/>
    <property type="project" value="UniProtKB-SubCell"/>
</dbReference>
<dbReference type="InterPro" id="IPR039426">
    <property type="entry name" value="TonB-dep_rcpt-like"/>
</dbReference>
<dbReference type="InterPro" id="IPR008969">
    <property type="entry name" value="CarboxyPept-like_regulatory"/>
</dbReference>
<dbReference type="Gene3D" id="2.40.170.20">
    <property type="entry name" value="TonB-dependent receptor, beta-barrel domain"/>
    <property type="match status" value="1"/>
</dbReference>
<dbReference type="InterPro" id="IPR036942">
    <property type="entry name" value="Beta-barrel_TonB_sf"/>
</dbReference>
<gene>
    <name evidence="10" type="ORF">FW778_15720</name>
</gene>
<keyword evidence="8" id="KW-0732">Signal</keyword>
<keyword evidence="10" id="KW-0675">Receptor</keyword>
<name>A0A5J5IG21_9BACT</name>